<dbReference type="STRING" id="1798392.A3A79_03855"/>
<dbReference type="HAMAP" id="MF_01302_B">
    <property type="entry name" value="Ribosomal_uS8_B"/>
    <property type="match status" value="1"/>
</dbReference>
<dbReference type="PANTHER" id="PTHR11758">
    <property type="entry name" value="40S RIBOSOMAL PROTEIN S15A"/>
    <property type="match status" value="1"/>
</dbReference>
<comment type="function">
    <text evidence="5">One of the primary rRNA binding proteins, it binds directly to 16S rRNA central domain where it helps coordinate assembly of the platform of the 30S subunit.</text>
</comment>
<dbReference type="AlphaFoldDB" id="A0A1F6AIP3"/>
<comment type="subunit">
    <text evidence="5">Part of the 30S ribosomal subunit. Contacts proteins S5 and S12.</text>
</comment>
<dbReference type="Gene3D" id="3.30.1490.10">
    <property type="match status" value="1"/>
</dbReference>
<evidence type="ECO:0000313" key="7">
    <source>
        <dbReference type="EMBL" id="OGG24293.1"/>
    </source>
</evidence>
<protein>
    <recommendedName>
        <fullName evidence="4 5">Small ribosomal subunit protein uS8</fullName>
    </recommendedName>
</protein>
<dbReference type="NCBIfam" id="NF001109">
    <property type="entry name" value="PRK00136.1"/>
    <property type="match status" value="1"/>
</dbReference>
<dbReference type="GO" id="GO:1990904">
    <property type="term" value="C:ribonucleoprotein complex"/>
    <property type="evidence" value="ECO:0007669"/>
    <property type="project" value="UniProtKB-KW"/>
</dbReference>
<dbReference type="GO" id="GO:0019843">
    <property type="term" value="F:rRNA binding"/>
    <property type="evidence" value="ECO:0007669"/>
    <property type="project" value="UniProtKB-UniRule"/>
</dbReference>
<evidence type="ECO:0000256" key="5">
    <source>
        <dbReference type="HAMAP-Rule" id="MF_01302"/>
    </source>
</evidence>
<evidence type="ECO:0000256" key="1">
    <source>
        <dbReference type="ARBA" id="ARBA00006471"/>
    </source>
</evidence>
<dbReference type="EMBL" id="MFJV01000001">
    <property type="protein sequence ID" value="OGG24293.1"/>
    <property type="molecule type" value="Genomic_DNA"/>
</dbReference>
<dbReference type="Gene3D" id="3.30.1370.30">
    <property type="match status" value="1"/>
</dbReference>
<accession>A0A1F6AIP3</accession>
<dbReference type="Pfam" id="PF00410">
    <property type="entry name" value="Ribosomal_S8"/>
    <property type="match status" value="1"/>
</dbReference>
<name>A0A1F6AIP3_9BACT</name>
<keyword evidence="2 5" id="KW-0689">Ribosomal protein</keyword>
<sequence length="130" mass="13875">MVNDPIGDLLAQIKNAMLSGKKTVELPYSKMKIAIANILVSEGYLSSAKQKGTVPNASLTLELAYQGKTPVLTDLKRISKPGMRWYVRSNQIPLVVGGMGISILSTPSGVMTGSNAKQKGIGGELLCKVW</sequence>
<dbReference type="InterPro" id="IPR000630">
    <property type="entry name" value="Ribosomal_uS8"/>
</dbReference>
<dbReference type="GO" id="GO:0003735">
    <property type="term" value="F:structural constituent of ribosome"/>
    <property type="evidence" value="ECO:0007669"/>
    <property type="project" value="InterPro"/>
</dbReference>
<dbReference type="Proteomes" id="UP000178759">
    <property type="component" value="Unassembled WGS sequence"/>
</dbReference>
<gene>
    <name evidence="5" type="primary">rpsH</name>
    <name evidence="7" type="ORF">A3A79_03855</name>
</gene>
<evidence type="ECO:0000256" key="4">
    <source>
        <dbReference type="ARBA" id="ARBA00035258"/>
    </source>
</evidence>
<dbReference type="SUPFAM" id="SSF56047">
    <property type="entry name" value="Ribosomal protein S8"/>
    <property type="match status" value="1"/>
</dbReference>
<dbReference type="GO" id="GO:0005737">
    <property type="term" value="C:cytoplasm"/>
    <property type="evidence" value="ECO:0007669"/>
    <property type="project" value="UniProtKB-ARBA"/>
</dbReference>
<organism evidence="7 8">
    <name type="scientific">Candidatus Gottesmanbacteria bacterium RIFCSPLOWO2_01_FULL_43_11b</name>
    <dbReference type="NCBI Taxonomy" id="1798392"/>
    <lineage>
        <taxon>Bacteria</taxon>
        <taxon>Candidatus Gottesmaniibacteriota</taxon>
    </lineage>
</organism>
<evidence type="ECO:0000313" key="8">
    <source>
        <dbReference type="Proteomes" id="UP000178759"/>
    </source>
</evidence>
<evidence type="ECO:0000256" key="2">
    <source>
        <dbReference type="ARBA" id="ARBA00022980"/>
    </source>
</evidence>
<reference evidence="7 8" key="1">
    <citation type="journal article" date="2016" name="Nat. Commun.">
        <title>Thousands of microbial genomes shed light on interconnected biogeochemical processes in an aquifer system.</title>
        <authorList>
            <person name="Anantharaman K."/>
            <person name="Brown C.T."/>
            <person name="Hug L.A."/>
            <person name="Sharon I."/>
            <person name="Castelle C.J."/>
            <person name="Probst A.J."/>
            <person name="Thomas B.C."/>
            <person name="Singh A."/>
            <person name="Wilkins M.J."/>
            <person name="Karaoz U."/>
            <person name="Brodie E.L."/>
            <person name="Williams K.H."/>
            <person name="Hubbard S.S."/>
            <person name="Banfield J.F."/>
        </authorList>
    </citation>
    <scope>NUCLEOTIDE SEQUENCE [LARGE SCALE GENOMIC DNA]</scope>
</reference>
<dbReference type="GO" id="GO:0006412">
    <property type="term" value="P:translation"/>
    <property type="evidence" value="ECO:0007669"/>
    <property type="project" value="UniProtKB-UniRule"/>
</dbReference>
<keyword evidence="5" id="KW-0694">RNA-binding</keyword>
<dbReference type="FunFam" id="3.30.1490.10:FF:000001">
    <property type="entry name" value="30S ribosomal protein S8"/>
    <property type="match status" value="1"/>
</dbReference>
<dbReference type="InterPro" id="IPR035987">
    <property type="entry name" value="Ribosomal_uS8_sf"/>
</dbReference>
<keyword evidence="3 5" id="KW-0687">Ribonucleoprotein</keyword>
<evidence type="ECO:0000256" key="6">
    <source>
        <dbReference type="RuleBase" id="RU003660"/>
    </source>
</evidence>
<dbReference type="InterPro" id="IPR047863">
    <property type="entry name" value="Ribosomal_uS8_CS"/>
</dbReference>
<dbReference type="PROSITE" id="PS00053">
    <property type="entry name" value="RIBOSOMAL_S8"/>
    <property type="match status" value="1"/>
</dbReference>
<proteinExistence type="inferred from homology"/>
<evidence type="ECO:0000256" key="3">
    <source>
        <dbReference type="ARBA" id="ARBA00023274"/>
    </source>
</evidence>
<comment type="caution">
    <text evidence="7">The sequence shown here is derived from an EMBL/GenBank/DDBJ whole genome shotgun (WGS) entry which is preliminary data.</text>
</comment>
<keyword evidence="5" id="KW-0699">rRNA-binding</keyword>
<comment type="similarity">
    <text evidence="1 5 6">Belongs to the universal ribosomal protein uS8 family.</text>
</comment>
<dbReference type="GO" id="GO:0005840">
    <property type="term" value="C:ribosome"/>
    <property type="evidence" value="ECO:0007669"/>
    <property type="project" value="UniProtKB-KW"/>
</dbReference>